<feature type="non-terminal residue" evidence="1">
    <location>
        <position position="176"/>
    </location>
</feature>
<proteinExistence type="predicted"/>
<evidence type="ECO:0000313" key="2">
    <source>
        <dbReference type="Proteomes" id="UP000479000"/>
    </source>
</evidence>
<sequence>MFKFTGKIESGHGATSPSIFQLGPASHSNYFHSPQKLSAVRTILCPRPAEYCGPHKRDYGILSGTRGSRGSAQISAEGREEIETEAFHNQAPLIESGSPRAAVRPIRGGPRLISSQSTGESRCHGNAASSLVFITPRPQFLLVRNSSFRKLSPPVDGLSLAIQPFDSTSSWRTSNS</sequence>
<name>A0A6H5H4E6_9HEMI</name>
<organism evidence="1 2">
    <name type="scientific">Nesidiocoris tenuis</name>
    <dbReference type="NCBI Taxonomy" id="355587"/>
    <lineage>
        <taxon>Eukaryota</taxon>
        <taxon>Metazoa</taxon>
        <taxon>Ecdysozoa</taxon>
        <taxon>Arthropoda</taxon>
        <taxon>Hexapoda</taxon>
        <taxon>Insecta</taxon>
        <taxon>Pterygota</taxon>
        <taxon>Neoptera</taxon>
        <taxon>Paraneoptera</taxon>
        <taxon>Hemiptera</taxon>
        <taxon>Heteroptera</taxon>
        <taxon>Panheteroptera</taxon>
        <taxon>Cimicomorpha</taxon>
        <taxon>Miridae</taxon>
        <taxon>Dicyphina</taxon>
        <taxon>Nesidiocoris</taxon>
    </lineage>
</organism>
<reference evidence="1 2" key="1">
    <citation type="submission" date="2020-02" db="EMBL/GenBank/DDBJ databases">
        <authorList>
            <person name="Ferguson B K."/>
        </authorList>
    </citation>
    <scope>NUCLEOTIDE SEQUENCE [LARGE SCALE GENOMIC DNA]</scope>
</reference>
<dbReference type="Proteomes" id="UP000479000">
    <property type="component" value="Unassembled WGS sequence"/>
</dbReference>
<dbReference type="AlphaFoldDB" id="A0A6H5H4E6"/>
<protein>
    <submittedName>
        <fullName evidence="1">Uncharacterized protein</fullName>
    </submittedName>
</protein>
<dbReference type="EMBL" id="CADCXU010023112">
    <property type="protein sequence ID" value="CAB0010681.1"/>
    <property type="molecule type" value="Genomic_DNA"/>
</dbReference>
<gene>
    <name evidence="1" type="ORF">NTEN_LOCUS15707</name>
</gene>
<evidence type="ECO:0000313" key="1">
    <source>
        <dbReference type="EMBL" id="CAB0010681.1"/>
    </source>
</evidence>
<keyword evidence="2" id="KW-1185">Reference proteome</keyword>
<accession>A0A6H5H4E6</accession>